<keyword evidence="1" id="KW-1133">Transmembrane helix</keyword>
<dbReference type="Proteomes" id="UP000321168">
    <property type="component" value="Unassembled WGS sequence"/>
</dbReference>
<dbReference type="OrthoDB" id="6233025at2"/>
<dbReference type="AlphaFoldDB" id="A0A5C6USA5"/>
<dbReference type="EMBL" id="VORB01000011">
    <property type="protein sequence ID" value="TXC76117.1"/>
    <property type="molecule type" value="Genomic_DNA"/>
</dbReference>
<gene>
    <name evidence="2" type="primary">pgsW</name>
    <name evidence="2" type="ORF">FRX97_11435</name>
</gene>
<keyword evidence="1" id="KW-0472">Membrane</keyword>
<comment type="caution">
    <text evidence="2">The sequence shown here is derived from an EMBL/GenBank/DDBJ whole genome shotgun (WGS) entry which is preliminary data.</text>
</comment>
<name>A0A5C6USA5_9FLAO</name>
<proteinExistence type="predicted"/>
<evidence type="ECO:0000256" key="1">
    <source>
        <dbReference type="SAM" id="Phobius"/>
    </source>
</evidence>
<protein>
    <submittedName>
        <fullName evidence="2">Poly-gamma-glutamate system protein</fullName>
    </submittedName>
</protein>
<evidence type="ECO:0000313" key="3">
    <source>
        <dbReference type="Proteomes" id="UP000321168"/>
    </source>
</evidence>
<evidence type="ECO:0000313" key="2">
    <source>
        <dbReference type="EMBL" id="TXC76117.1"/>
    </source>
</evidence>
<reference evidence="2 3" key="1">
    <citation type="submission" date="2019-08" db="EMBL/GenBank/DDBJ databases">
        <title>Genome of Luteibaculum oceani JCM 18817.</title>
        <authorList>
            <person name="Bowman J.P."/>
        </authorList>
    </citation>
    <scope>NUCLEOTIDE SEQUENCE [LARGE SCALE GENOMIC DNA]</scope>
    <source>
        <strain evidence="2 3">JCM 18817</strain>
    </source>
</reference>
<dbReference type="NCBIfam" id="TIGR04332">
    <property type="entry name" value="gamma_Glu_sys"/>
    <property type="match status" value="1"/>
</dbReference>
<feature type="transmembrane region" description="Helical" evidence="1">
    <location>
        <begin position="6"/>
        <end position="26"/>
    </location>
</feature>
<feature type="transmembrane region" description="Helical" evidence="1">
    <location>
        <begin position="338"/>
        <end position="358"/>
    </location>
</feature>
<keyword evidence="1" id="KW-0812">Transmembrane</keyword>
<organism evidence="2 3">
    <name type="scientific">Luteibaculum oceani</name>
    <dbReference type="NCBI Taxonomy" id="1294296"/>
    <lineage>
        <taxon>Bacteria</taxon>
        <taxon>Pseudomonadati</taxon>
        <taxon>Bacteroidota</taxon>
        <taxon>Flavobacteriia</taxon>
        <taxon>Flavobacteriales</taxon>
        <taxon>Luteibaculaceae</taxon>
        <taxon>Luteibaculum</taxon>
    </lineage>
</organism>
<sequence>MRNISIRSTWVLLVLALISIMAIFLVEKTQQLTKQEFYEEKLAAAELNLKYQQYLKQKNFLNEISIDNINDPNGTRLIGTRYSEITSGRGSLPIKLSTTNPNFAALIIELLKESGVEKGDHVAVCATGSFPAINIAYLAASEVLGLKTTFISSVTSSSWGANDPNYTYLDMHNHLYQAGLVSFQVVGASIGANQDIGRTLTPSGREAAIIAIERNNIPLINGTSLRDNVLKRIEIIKDNENKFEKEISLFINIGGGVASLGSSDNHDNIPSGLVLDPKLNQFKDRTGVLFEMVALKGVPFINFLNINRIMDKYGLPKDPVPLPNPGEGELFEHLEYNLNLVIGLTLLLIVFITAIILYDNHQNKLGQNVIK</sequence>
<dbReference type="InterPro" id="IPR027602">
    <property type="entry name" value="PGA_system"/>
</dbReference>
<accession>A0A5C6USA5</accession>
<dbReference type="RefSeq" id="WP_147015355.1">
    <property type="nucleotide sequence ID" value="NZ_VORB01000011.1"/>
</dbReference>
<keyword evidence="3" id="KW-1185">Reference proteome</keyword>